<proteinExistence type="predicted"/>
<comment type="caution">
    <text evidence="3">The sequence shown here is derived from an EMBL/GenBank/DDBJ whole genome shotgun (WGS) entry which is preliminary data.</text>
</comment>
<accession>A0A445CI97</accession>
<feature type="repeat" description="TPR" evidence="1">
    <location>
        <begin position="510"/>
        <end position="543"/>
    </location>
</feature>
<dbReference type="EMBL" id="SDMP01000007">
    <property type="protein sequence ID" value="RYR50641.1"/>
    <property type="molecule type" value="Genomic_DNA"/>
</dbReference>
<dbReference type="SUPFAM" id="SSF52833">
    <property type="entry name" value="Thioredoxin-like"/>
    <property type="match status" value="1"/>
</dbReference>
<evidence type="ECO:0000256" key="1">
    <source>
        <dbReference type="PROSITE-ProRule" id="PRU00339"/>
    </source>
</evidence>
<dbReference type="Gene3D" id="3.40.30.10">
    <property type="entry name" value="Glutaredoxin"/>
    <property type="match status" value="1"/>
</dbReference>
<dbReference type="InterPro" id="IPR011990">
    <property type="entry name" value="TPR-like_helical_dom_sf"/>
</dbReference>
<sequence>MSHPGKPVTELDSVTDRFRDSLSCEAASRDANKPDFRELDLGSPVSPLRTAHHAVGAAGNGGPAASSSSSSSGSFSGRTNPVSRRSDSGHTNSNGNNNHSGELSGSSENSPTATGGGNTRILKPGQARSDSIYSGQNGGSSSSSSSAVNSPPLNVLPTGNICPSGRIVKTGMAANRSSRSDVLGSGMGNYGHGSIIRGGGKSGSSTPDSPGIPSVRSSSGIGGEGNVAKRGATQGSDPEELKRAGNEHYKRGHFAEALGLYDRAIALSPASAAYRSNRAAALTGLGRLGEAVRECEEAVRLDPNYGRAHHRLASLFLRLGQVENARKHLCYPGMHLDPCEMHKLQLVEKHIAKCGDVRRIRDWESVVREVDAAIAAGADSSPQLFMCRAEALLKLHQIDDAESISIHVPKSEPLTISSSQAKFFGMLSEAYVYFVRAQIEMALGRFENAVKAAEKASQMDPRNVEVAVLVNNVRMVARARVRGNDLFKSERFTEACSAYGDGLRLDPSNSVLYCNRAACWFKLGQWERSIEDSNDALKIQPNYTKALLRRAASNSKLERWEEAVKDYEVLRKELPNNNEVAEALFHAQVALKKSRGEEVYNLKFGGEVEQVSGLEQFRAAITLPGTLQIECTSILINFPHIILYIFQVFLLSISKLHLTHNASKYRPLWIHYVVDIHPSTSSRYHVDIQENPTVATAENVRIVPTFKIYKNGSRVKEIVCPSRDMLEHSVRHYSF</sequence>
<feature type="repeat" description="TPR" evidence="1">
    <location>
        <begin position="430"/>
        <end position="463"/>
    </location>
</feature>
<dbReference type="PROSITE" id="PS50005">
    <property type="entry name" value="TPR"/>
    <property type="match status" value="3"/>
</dbReference>
<evidence type="ECO:0000313" key="4">
    <source>
        <dbReference type="Proteomes" id="UP000289738"/>
    </source>
</evidence>
<feature type="repeat" description="TPR" evidence="1">
    <location>
        <begin position="238"/>
        <end position="271"/>
    </location>
</feature>
<dbReference type="PANTHER" id="PTHR46050">
    <property type="entry name" value="TPR REPEAT-CONTAINING THIOREDOXIN"/>
    <property type="match status" value="1"/>
</dbReference>
<dbReference type="SMART" id="SM00028">
    <property type="entry name" value="TPR"/>
    <property type="match status" value="6"/>
</dbReference>
<dbReference type="InterPro" id="IPR019734">
    <property type="entry name" value="TPR_rpt"/>
</dbReference>
<feature type="compositionally biased region" description="Low complexity" evidence="2">
    <location>
        <begin position="63"/>
        <end position="77"/>
    </location>
</feature>
<dbReference type="CDD" id="cd02947">
    <property type="entry name" value="TRX_family"/>
    <property type="match status" value="1"/>
</dbReference>
<keyword evidence="4" id="KW-1185">Reference proteome</keyword>
<dbReference type="InterPro" id="IPR044534">
    <property type="entry name" value="TTL1-4"/>
</dbReference>
<dbReference type="AlphaFoldDB" id="A0A445CI97"/>
<name>A0A445CI97_ARAHY</name>
<feature type="compositionally biased region" description="Basic and acidic residues" evidence="2">
    <location>
        <begin position="25"/>
        <end position="40"/>
    </location>
</feature>
<organism evidence="3 4">
    <name type="scientific">Arachis hypogaea</name>
    <name type="common">Peanut</name>
    <dbReference type="NCBI Taxonomy" id="3818"/>
    <lineage>
        <taxon>Eukaryota</taxon>
        <taxon>Viridiplantae</taxon>
        <taxon>Streptophyta</taxon>
        <taxon>Embryophyta</taxon>
        <taxon>Tracheophyta</taxon>
        <taxon>Spermatophyta</taxon>
        <taxon>Magnoliopsida</taxon>
        <taxon>eudicotyledons</taxon>
        <taxon>Gunneridae</taxon>
        <taxon>Pentapetalae</taxon>
        <taxon>rosids</taxon>
        <taxon>fabids</taxon>
        <taxon>Fabales</taxon>
        <taxon>Fabaceae</taxon>
        <taxon>Papilionoideae</taxon>
        <taxon>50 kb inversion clade</taxon>
        <taxon>dalbergioids sensu lato</taxon>
        <taxon>Dalbergieae</taxon>
        <taxon>Pterocarpus clade</taxon>
        <taxon>Arachis</taxon>
    </lineage>
</organism>
<evidence type="ECO:0000256" key="2">
    <source>
        <dbReference type="SAM" id="MobiDB-lite"/>
    </source>
</evidence>
<dbReference type="GO" id="GO:0005737">
    <property type="term" value="C:cytoplasm"/>
    <property type="evidence" value="ECO:0007669"/>
    <property type="project" value="TreeGrafter"/>
</dbReference>
<dbReference type="Pfam" id="PF13432">
    <property type="entry name" value="TPR_16"/>
    <property type="match status" value="1"/>
</dbReference>
<dbReference type="Pfam" id="PF13174">
    <property type="entry name" value="TPR_6"/>
    <property type="match status" value="1"/>
</dbReference>
<feature type="compositionally biased region" description="Low complexity" evidence="2">
    <location>
        <begin position="89"/>
        <end position="110"/>
    </location>
</feature>
<keyword evidence="1" id="KW-0802">TPR repeat</keyword>
<reference evidence="3 4" key="1">
    <citation type="submission" date="2019-01" db="EMBL/GenBank/DDBJ databases">
        <title>Sequencing of cultivated peanut Arachis hypogaea provides insights into genome evolution and oil improvement.</title>
        <authorList>
            <person name="Chen X."/>
        </authorList>
    </citation>
    <scope>NUCLEOTIDE SEQUENCE [LARGE SCALE GENOMIC DNA]</scope>
    <source>
        <strain evidence="4">cv. Fuhuasheng</strain>
        <tissue evidence="3">Leaves</tissue>
    </source>
</reference>
<feature type="compositionally biased region" description="Gly residues" evidence="2">
    <location>
        <begin position="185"/>
        <end position="202"/>
    </location>
</feature>
<dbReference type="InterPro" id="IPR036249">
    <property type="entry name" value="Thioredoxin-like_sf"/>
</dbReference>
<dbReference type="Proteomes" id="UP000289738">
    <property type="component" value="Chromosome A07"/>
</dbReference>
<gene>
    <name evidence="3" type="ORF">Ahy_A07g037265</name>
</gene>
<protein>
    <submittedName>
        <fullName evidence="3">Uncharacterized protein</fullName>
    </submittedName>
</protein>
<feature type="region of interest" description="Disordered" evidence="2">
    <location>
        <begin position="25"/>
        <end position="160"/>
    </location>
</feature>
<dbReference type="Pfam" id="PF13181">
    <property type="entry name" value="TPR_8"/>
    <property type="match status" value="1"/>
</dbReference>
<dbReference type="STRING" id="3818.A0A445CI97"/>
<dbReference type="PANTHER" id="PTHR46050:SF3">
    <property type="entry name" value="TPR REPEAT-CONTAINING THIOREDOXIN TTL1"/>
    <property type="match status" value="1"/>
</dbReference>
<evidence type="ECO:0000313" key="3">
    <source>
        <dbReference type="EMBL" id="RYR50641.1"/>
    </source>
</evidence>
<dbReference type="SUPFAM" id="SSF48452">
    <property type="entry name" value="TPR-like"/>
    <property type="match status" value="2"/>
</dbReference>
<dbReference type="Gene3D" id="1.25.40.10">
    <property type="entry name" value="Tetratricopeptide repeat domain"/>
    <property type="match status" value="1"/>
</dbReference>
<feature type="region of interest" description="Disordered" evidence="2">
    <location>
        <begin position="172"/>
        <end position="240"/>
    </location>
</feature>